<feature type="compositionally biased region" description="Polar residues" evidence="1">
    <location>
        <begin position="45"/>
        <end position="57"/>
    </location>
</feature>
<dbReference type="InterPro" id="IPR021973">
    <property type="entry name" value="SprA-related"/>
</dbReference>
<proteinExistence type="predicted"/>
<evidence type="ECO:0000256" key="1">
    <source>
        <dbReference type="SAM" id="MobiDB-lite"/>
    </source>
</evidence>
<sequence length="324" mass="33949">MLLKTLDLDNTLVLHTKDDKPVMQIAPVLSYMPYVARPSESNGVASIASSARPSDTRQAPLPQVTGIQPPLTNNADDPRAPAATENAARAEGNEASTASARNASADGAQRTDQEATDTGEQDRQGASQDPTAPKGANGQALAPEDITELKSLQVRDREVRNHELAHQVVGGQFAGGASYTFERGPDGGRYAVAGEVPIDVGAVPGDPQATIEKMRKVRAAALAPAEPSAQDRAIAAQASQTMMAAQLELALQRREASNSEDAVSIESTTTASPLFAATQSTTQQSQDTSQTAQSESNKAVQTYQSMAPGLSQYVPSADPLWAMA</sequence>
<protein>
    <submittedName>
        <fullName evidence="2">SprA-related family protein</fullName>
    </submittedName>
</protein>
<feature type="region of interest" description="Disordered" evidence="1">
    <location>
        <begin position="45"/>
        <end position="146"/>
    </location>
</feature>
<dbReference type="Pfam" id="PF12118">
    <property type="entry name" value="SprA-related"/>
    <property type="match status" value="1"/>
</dbReference>
<dbReference type="Proteomes" id="UP000198654">
    <property type="component" value="Unassembled WGS sequence"/>
</dbReference>
<gene>
    <name evidence="2" type="ORF">SAMN05661010_00529</name>
</gene>
<dbReference type="AlphaFoldDB" id="A0A1G9FW15"/>
<evidence type="ECO:0000313" key="3">
    <source>
        <dbReference type="Proteomes" id="UP000198654"/>
    </source>
</evidence>
<dbReference type="EMBL" id="FNGI01000001">
    <property type="protein sequence ID" value="SDK92631.1"/>
    <property type="molecule type" value="Genomic_DNA"/>
</dbReference>
<reference evidence="2 3" key="1">
    <citation type="submission" date="2016-10" db="EMBL/GenBank/DDBJ databases">
        <authorList>
            <person name="de Groot N.N."/>
        </authorList>
    </citation>
    <scope>NUCLEOTIDE SEQUENCE [LARGE SCALE GENOMIC DNA]</scope>
    <source>
        <strain evidence="2 3">DSM 14789</strain>
    </source>
</reference>
<organism evidence="2 3">
    <name type="scientific">Modicisalibacter muralis</name>
    <dbReference type="NCBI Taxonomy" id="119000"/>
    <lineage>
        <taxon>Bacteria</taxon>
        <taxon>Pseudomonadati</taxon>
        <taxon>Pseudomonadota</taxon>
        <taxon>Gammaproteobacteria</taxon>
        <taxon>Oceanospirillales</taxon>
        <taxon>Halomonadaceae</taxon>
        <taxon>Modicisalibacter</taxon>
    </lineage>
</organism>
<name>A0A1G9FW15_9GAMM</name>
<evidence type="ECO:0000313" key="2">
    <source>
        <dbReference type="EMBL" id="SDK92631.1"/>
    </source>
</evidence>
<feature type="compositionally biased region" description="Low complexity" evidence="1">
    <location>
        <begin position="278"/>
        <end position="296"/>
    </location>
</feature>
<accession>A0A1G9FW15</accession>
<feature type="compositionally biased region" description="Low complexity" evidence="1">
    <location>
        <begin position="80"/>
        <end position="95"/>
    </location>
</feature>
<feature type="region of interest" description="Disordered" evidence="1">
    <location>
        <begin position="278"/>
        <end position="315"/>
    </location>
</feature>
<keyword evidence="3" id="KW-1185">Reference proteome</keyword>
<dbReference type="STRING" id="119000.SAMN05661010_00529"/>